<organism evidence="1">
    <name type="scientific">marine sediment metagenome</name>
    <dbReference type="NCBI Taxonomy" id="412755"/>
    <lineage>
        <taxon>unclassified sequences</taxon>
        <taxon>metagenomes</taxon>
        <taxon>ecological metagenomes</taxon>
    </lineage>
</organism>
<dbReference type="EMBL" id="LAZR01007121">
    <property type="protein sequence ID" value="KKM87303.1"/>
    <property type="molecule type" value="Genomic_DNA"/>
</dbReference>
<comment type="caution">
    <text evidence="1">The sequence shown here is derived from an EMBL/GenBank/DDBJ whole genome shotgun (WGS) entry which is preliminary data.</text>
</comment>
<reference evidence="1" key="1">
    <citation type="journal article" date="2015" name="Nature">
        <title>Complex archaea that bridge the gap between prokaryotes and eukaryotes.</title>
        <authorList>
            <person name="Spang A."/>
            <person name="Saw J.H."/>
            <person name="Jorgensen S.L."/>
            <person name="Zaremba-Niedzwiedzka K."/>
            <person name="Martijn J."/>
            <person name="Lind A.E."/>
            <person name="van Eijk R."/>
            <person name="Schleper C."/>
            <person name="Guy L."/>
            <person name="Ettema T.J."/>
        </authorList>
    </citation>
    <scope>NUCLEOTIDE SEQUENCE</scope>
</reference>
<proteinExistence type="predicted"/>
<dbReference type="AlphaFoldDB" id="A0A0F9L060"/>
<sequence length="78" mass="8852">MQQDDPLLTIKEVETEFGELADNLARHMVQMIANRLEAAVRAAEDFDIEKYRAGIMEVFAEHRQKHPRPEAETKSGAG</sequence>
<evidence type="ECO:0000313" key="1">
    <source>
        <dbReference type="EMBL" id="KKM87303.1"/>
    </source>
</evidence>
<accession>A0A0F9L060</accession>
<gene>
    <name evidence="1" type="ORF">LCGC14_1270340</name>
</gene>
<name>A0A0F9L060_9ZZZZ</name>
<protein>
    <submittedName>
        <fullName evidence="1">Uncharacterized protein</fullName>
    </submittedName>
</protein>